<evidence type="ECO:0000256" key="7">
    <source>
        <dbReference type="SAM" id="MobiDB-lite"/>
    </source>
</evidence>
<gene>
    <name evidence="10" type="ORF">CHH67_10250</name>
</gene>
<dbReference type="GO" id="GO:0009246">
    <property type="term" value="P:enterobacterial common antigen biosynthetic process"/>
    <property type="evidence" value="ECO:0007669"/>
    <property type="project" value="TreeGrafter"/>
</dbReference>
<feature type="transmembrane region" description="Helical" evidence="8">
    <location>
        <begin position="250"/>
        <end position="268"/>
    </location>
</feature>
<keyword evidence="3" id="KW-1003">Cell membrane</keyword>
<feature type="domain" description="Acyltransferase 3" evidence="9">
    <location>
        <begin position="46"/>
        <end position="396"/>
    </location>
</feature>
<comment type="subcellular location">
    <subcellularLocation>
        <location evidence="1">Cell membrane</location>
        <topology evidence="1">Multi-pass membrane protein</topology>
    </subcellularLocation>
</comment>
<dbReference type="PANTHER" id="PTHR40074:SF2">
    <property type="entry name" value="O-ACETYLTRANSFERASE WECH"/>
    <property type="match status" value="1"/>
</dbReference>
<dbReference type="EMBL" id="NPBY01000030">
    <property type="protein sequence ID" value="PAD77372.1"/>
    <property type="molecule type" value="Genomic_DNA"/>
</dbReference>
<dbReference type="InterPro" id="IPR002656">
    <property type="entry name" value="Acyl_transf_3_dom"/>
</dbReference>
<feature type="transmembrane region" description="Helical" evidence="8">
    <location>
        <begin position="315"/>
        <end position="335"/>
    </location>
</feature>
<proteinExistence type="inferred from homology"/>
<feature type="transmembrane region" description="Helical" evidence="8">
    <location>
        <begin position="347"/>
        <end position="370"/>
    </location>
</feature>
<keyword evidence="4 8" id="KW-0812">Transmembrane</keyword>
<evidence type="ECO:0000256" key="6">
    <source>
        <dbReference type="ARBA" id="ARBA00023136"/>
    </source>
</evidence>
<keyword evidence="5 8" id="KW-1133">Transmembrane helix</keyword>
<evidence type="ECO:0000256" key="8">
    <source>
        <dbReference type="SAM" id="Phobius"/>
    </source>
</evidence>
<name>A0A268EW67_9BACL</name>
<feature type="transmembrane region" description="Helical" evidence="8">
    <location>
        <begin position="275"/>
        <end position="295"/>
    </location>
</feature>
<dbReference type="GO" id="GO:0016413">
    <property type="term" value="F:O-acetyltransferase activity"/>
    <property type="evidence" value="ECO:0007669"/>
    <property type="project" value="TreeGrafter"/>
</dbReference>
<dbReference type="GO" id="GO:0005886">
    <property type="term" value="C:plasma membrane"/>
    <property type="evidence" value="ECO:0007669"/>
    <property type="project" value="UniProtKB-SubCell"/>
</dbReference>
<dbReference type="PANTHER" id="PTHR40074">
    <property type="entry name" value="O-ACETYLTRANSFERASE WECH"/>
    <property type="match status" value="1"/>
</dbReference>
<sequence>MNMELDEVCLFRSFFVIMARTNMTSSHRFVNRENGGETMRKERIEEVTLLRAMAFMAITMQHCIAEYIYRPDIAQPDAVMLGMLFHFTRFGTPTFVFLSGLILFYNYAEKLNYLTYVRKRATDILVPFLTWTVIYWVSVSIISGHSFTAAGTWTTLVRQLVEPSYGYHLWFILMIFQFYLLLPLLLRLAKPVHSFIQRKPEQAFRRTLMLVAGAAIVYGALTWFSYYRAGASAAAIGGFWEWLMVHRSKWFVFYFFYFLLGAVCAYGLDRFRRVAVSSLLASGLAFILLYIWAGYELLGISTTSMMLGASTYLRPTIFLLIVAQLMAVYGLAVIIDRHGGMMKRFMLFVGRHSFGGFLAHAFVLMLVSGVTRPMQLEGSHLIATLITFLIVAAGSIGIAKLASLLPFGSLLIGAQGRKKKSPGSNGKPPYRQEQTGAPL</sequence>
<evidence type="ECO:0000256" key="2">
    <source>
        <dbReference type="ARBA" id="ARBA00007400"/>
    </source>
</evidence>
<feature type="region of interest" description="Disordered" evidence="7">
    <location>
        <begin position="416"/>
        <end position="439"/>
    </location>
</feature>
<evidence type="ECO:0000259" key="9">
    <source>
        <dbReference type="Pfam" id="PF01757"/>
    </source>
</evidence>
<comment type="caution">
    <text evidence="10">The sequence shown here is derived from an EMBL/GenBank/DDBJ whole genome shotgun (WGS) entry which is preliminary data.</text>
</comment>
<comment type="similarity">
    <text evidence="2">Belongs to the acyltransferase 3 family.</text>
</comment>
<accession>A0A268EW67</accession>
<feature type="transmembrane region" description="Helical" evidence="8">
    <location>
        <begin position="128"/>
        <end position="147"/>
    </location>
</feature>
<dbReference type="AlphaFoldDB" id="A0A268EW67"/>
<evidence type="ECO:0000256" key="1">
    <source>
        <dbReference type="ARBA" id="ARBA00004651"/>
    </source>
</evidence>
<organism evidence="10 11">
    <name type="scientific">Paenibacillus campinasensis</name>
    <dbReference type="NCBI Taxonomy" id="66347"/>
    <lineage>
        <taxon>Bacteria</taxon>
        <taxon>Bacillati</taxon>
        <taxon>Bacillota</taxon>
        <taxon>Bacilli</taxon>
        <taxon>Bacillales</taxon>
        <taxon>Paenibacillaceae</taxon>
        <taxon>Paenibacillus</taxon>
    </lineage>
</organism>
<dbReference type="OrthoDB" id="569695at2"/>
<feature type="transmembrane region" description="Helical" evidence="8">
    <location>
        <begin position="49"/>
        <end position="70"/>
    </location>
</feature>
<evidence type="ECO:0000256" key="5">
    <source>
        <dbReference type="ARBA" id="ARBA00022989"/>
    </source>
</evidence>
<dbReference type="Pfam" id="PF01757">
    <property type="entry name" value="Acyl_transf_3"/>
    <property type="match status" value="1"/>
</dbReference>
<feature type="transmembrane region" description="Helical" evidence="8">
    <location>
        <begin position="382"/>
        <end position="412"/>
    </location>
</feature>
<feature type="transmembrane region" description="Helical" evidence="8">
    <location>
        <begin position="167"/>
        <end position="186"/>
    </location>
</feature>
<reference evidence="10 11" key="1">
    <citation type="submission" date="2017-07" db="EMBL/GenBank/DDBJ databases">
        <title>Isolation and whole genome analysis of endospore-forming bacteria from heroin.</title>
        <authorList>
            <person name="Kalinowski J."/>
            <person name="Ahrens B."/>
            <person name="Al-Dilaimi A."/>
            <person name="Winkler A."/>
            <person name="Wibberg D."/>
            <person name="Schleenbecker U."/>
            <person name="Ruckert C."/>
            <person name="Wolfel R."/>
            <person name="Grass G."/>
        </authorList>
    </citation>
    <scope>NUCLEOTIDE SEQUENCE [LARGE SCALE GENOMIC DNA]</scope>
    <source>
        <strain evidence="10 11">7537-G1</strain>
    </source>
</reference>
<dbReference type="Proteomes" id="UP000215596">
    <property type="component" value="Unassembled WGS sequence"/>
</dbReference>
<protein>
    <recommendedName>
        <fullName evidence="9">Acyltransferase 3 domain-containing protein</fullName>
    </recommendedName>
</protein>
<evidence type="ECO:0000313" key="11">
    <source>
        <dbReference type="Proteomes" id="UP000215596"/>
    </source>
</evidence>
<evidence type="ECO:0000256" key="3">
    <source>
        <dbReference type="ARBA" id="ARBA00022475"/>
    </source>
</evidence>
<evidence type="ECO:0000256" key="4">
    <source>
        <dbReference type="ARBA" id="ARBA00022692"/>
    </source>
</evidence>
<keyword evidence="6 8" id="KW-0472">Membrane</keyword>
<feature type="transmembrane region" description="Helical" evidence="8">
    <location>
        <begin position="90"/>
        <end position="108"/>
    </location>
</feature>
<evidence type="ECO:0000313" key="10">
    <source>
        <dbReference type="EMBL" id="PAD77372.1"/>
    </source>
</evidence>
<feature type="transmembrane region" description="Helical" evidence="8">
    <location>
        <begin position="207"/>
        <end position="226"/>
    </location>
</feature>